<feature type="signal peptide" evidence="2">
    <location>
        <begin position="1"/>
        <end position="33"/>
    </location>
</feature>
<dbReference type="Proteomes" id="UP000004757">
    <property type="component" value="Unassembled WGS sequence"/>
</dbReference>
<reference evidence="3 4" key="1">
    <citation type="submission" date="2010-03" db="EMBL/GenBank/DDBJ databases">
        <authorList>
            <person name="Glass J.I."/>
            <person name="Benders G.A."/>
            <person name="Durkin A.S."/>
            <person name="Farmerie W.G."/>
            <person name="Hlavinka K."/>
            <person name="Hostetler J."/>
            <person name="Jackson J."/>
            <person name="May M.A."/>
            <person name="Miller R.H."/>
            <person name="Paralanov V."/>
            <person name="Radune D."/>
            <person name="Szczypinski B."/>
            <person name="Brown D.R."/>
        </authorList>
    </citation>
    <scope>NUCLEOTIDE SEQUENCE [LARGE SCALE GENOMIC DNA]</scope>
    <source>
        <strain evidence="3 4">A21JP2</strain>
    </source>
</reference>
<evidence type="ECO:0000313" key="3">
    <source>
        <dbReference type="EMBL" id="EFF41429.1"/>
    </source>
</evidence>
<dbReference type="PROSITE" id="PS51257">
    <property type="entry name" value="PROKAR_LIPOPROTEIN"/>
    <property type="match status" value="1"/>
</dbReference>
<dbReference type="OrthoDB" id="400420at2"/>
<sequence>MKKQLIIKKKWLTILSTLSALTVLTTLSCSSKAKQNEEATNNISKDSNSDSYSNIKNNINNEKLNQISLNLRQDAQIAIKNFNIKLFSGSITKDNFSNYFTFNNTDQYDYEIENIKTDPNNNNKLNFDVFVFNKQKSEKGKITRSFSFENDIQEIINEESKKEEFEHYIEIKDTTKNLYAATEFFKNKNYTNLIRPLHRRYFTFRIKNVTKTTMDKANVVLEMLLNDKIVKEFSVTSSNWKGQEFLNLSNDKKSKYLLDKHIARYNELLSLKDFKKKAPINYSPKDVVLSDIFNIEQIDGYKIEIEKVSNSENLEAAKLKYKFKITNLKTNTVTYSNPHELGGFARPNDPTNYDDFNDEYFKTTSDEQKNQDNTKLQEDVKKINGYNFNLRKTGDFSYLDPSFMNSKNLRYFLGFTGPERVEIEVEDENGATGKKKIKPYNYDKDIQIEGANESGVSLLKLQNDYFFAFYDVKASTSKDNYKTQGGNDELTFKLGLINKKNPKIKAHTNTIKLVNLKNEVADKYFRIVDLNKITLDNLEIKNSELSNISVSELISKNNSQDLIKVKYDKNLFKYKKYNLKESKYIEDFKIVASKEINGNTYIQLGFDKNWSTKKDEDKQEKSSTWIKINGLKNNDKNDLKINSNYEILKSLGINSNLLKLQNSQNEFSRYRKLEFSWKNGIWKTNTDKSKIEYLLPNDHFKEIFENTSSNVSERLIHLDLPIFFNNGFKSFELQFLNKSDKWAYATINYDKLRTSKTITISNLKANGQGNKKDNTTEFSLKATLRDDGIFIEIIPSYPGLKFTQNLFKDVLNGYPKDFNSNEDEIDETRVNKDIAIFYDSHATKIALSYKNNIKNENFIDYQTNIFDYDKVTFTQENQPFVTRNKYTNENIYKFNFNQNVPYKWSEGYKTNLEVLHDDYDFKEFNDIKARVFRSEGTTGGTFTMFKKLNNDKNDYKFYVITNEHVVEDPFDMLNRPTKYLKRSHLLMHNNHLTNDLYNGEKFYEGQYNLETLGLTSFWYNKQNDPKRNNHYIDVHISIVDIKNMINEAKNSSRHEMAAWLENWMNLKDLDFSYETLYESKSKSHLTYESLYSGFPQGKLYSYMHTRPWVNESIMQFSKDDFLPVFNRPGNSGTSVFNNNGQLWSIINSANFDVTGVAYLMSNPNVDHYGSNANGNPLLKTYKYSVIAQLYRANAYDPYQFKLFEESKVK</sequence>
<keyword evidence="4" id="KW-1185">Reference proteome</keyword>
<accession>D4XW71</accession>
<comment type="caution">
    <text evidence="3">The sequence shown here is derived from an EMBL/GenBank/DDBJ whole genome shotgun (WGS) entry which is preliminary data.</text>
</comment>
<evidence type="ECO:0000256" key="1">
    <source>
        <dbReference type="SAM" id="MobiDB-lite"/>
    </source>
</evidence>
<proteinExistence type="predicted"/>
<dbReference type="AlphaFoldDB" id="D4XW71"/>
<dbReference type="RefSeq" id="WP_005683648.1">
    <property type="nucleotide sequence ID" value="NZ_ADNC01000022.1"/>
</dbReference>
<gene>
    <name evidence="3" type="ORF">MALL_0706</name>
</gene>
<feature type="compositionally biased region" description="Low complexity" evidence="1">
    <location>
        <begin position="41"/>
        <end position="54"/>
    </location>
</feature>
<evidence type="ECO:0008006" key="5">
    <source>
        <dbReference type="Google" id="ProtNLM"/>
    </source>
</evidence>
<evidence type="ECO:0000313" key="4">
    <source>
        <dbReference type="Proteomes" id="UP000004757"/>
    </source>
</evidence>
<protein>
    <recommendedName>
        <fullName evidence="5">Lipoprotein</fullName>
    </recommendedName>
</protein>
<keyword evidence="2" id="KW-0732">Signal</keyword>
<feature type="region of interest" description="Disordered" evidence="1">
    <location>
        <begin position="35"/>
        <end position="54"/>
    </location>
</feature>
<organism evidence="3 4">
    <name type="scientific">Mycoplasmopsis alligatoris A21JP2</name>
    <dbReference type="NCBI Taxonomy" id="747682"/>
    <lineage>
        <taxon>Bacteria</taxon>
        <taxon>Bacillati</taxon>
        <taxon>Mycoplasmatota</taxon>
        <taxon>Mycoplasmoidales</taxon>
        <taxon>Metamycoplasmataceae</taxon>
        <taxon>Mycoplasmopsis</taxon>
    </lineage>
</organism>
<evidence type="ECO:0000256" key="2">
    <source>
        <dbReference type="SAM" id="SignalP"/>
    </source>
</evidence>
<name>D4XW71_9BACT</name>
<dbReference type="NCBIfam" id="NF045847">
    <property type="entry name" value="MGA1079_SerProt"/>
    <property type="match status" value="1"/>
</dbReference>
<dbReference type="EMBL" id="ADNC01000022">
    <property type="protein sequence ID" value="EFF41429.1"/>
    <property type="molecule type" value="Genomic_DNA"/>
</dbReference>
<feature type="chain" id="PRO_5003066818" description="Lipoprotein" evidence="2">
    <location>
        <begin position="34"/>
        <end position="1209"/>
    </location>
</feature>
<dbReference type="eggNOG" id="ENOG5030MDZ">
    <property type="taxonomic scope" value="Bacteria"/>
</dbReference>